<accession>A0A6I9UCK6</accession>
<dbReference type="PANTHER" id="PTHR37610:SF40">
    <property type="entry name" value="OS01G0909600 PROTEIN"/>
    <property type="match status" value="1"/>
</dbReference>
<dbReference type="Proteomes" id="UP000504604">
    <property type="component" value="Linkage group LG10"/>
</dbReference>
<dbReference type="RefSeq" id="XP_011091910.1">
    <property type="nucleotide sequence ID" value="XM_011093608.1"/>
</dbReference>
<feature type="domain" description="CCHC-type" evidence="2">
    <location>
        <begin position="223"/>
        <end position="236"/>
    </location>
</feature>
<dbReference type="GeneID" id="105172236"/>
<dbReference type="Pfam" id="PF14244">
    <property type="entry name" value="Retrotran_gag_3"/>
    <property type="match status" value="1"/>
</dbReference>
<dbReference type="OrthoDB" id="5544992at2759"/>
<organism evidence="3 4">
    <name type="scientific">Sesamum indicum</name>
    <name type="common">Oriental sesame</name>
    <name type="synonym">Sesamum orientale</name>
    <dbReference type="NCBI Taxonomy" id="4182"/>
    <lineage>
        <taxon>Eukaryota</taxon>
        <taxon>Viridiplantae</taxon>
        <taxon>Streptophyta</taxon>
        <taxon>Embryophyta</taxon>
        <taxon>Tracheophyta</taxon>
        <taxon>Spermatophyta</taxon>
        <taxon>Magnoliopsida</taxon>
        <taxon>eudicotyledons</taxon>
        <taxon>Gunneridae</taxon>
        <taxon>Pentapetalae</taxon>
        <taxon>asterids</taxon>
        <taxon>lamiids</taxon>
        <taxon>Lamiales</taxon>
        <taxon>Pedaliaceae</taxon>
        <taxon>Sesamum</taxon>
    </lineage>
</organism>
<keyword evidence="1" id="KW-0862">Zinc</keyword>
<keyword evidence="1" id="KW-0479">Metal-binding</keyword>
<dbReference type="GO" id="GO:0003676">
    <property type="term" value="F:nucleic acid binding"/>
    <property type="evidence" value="ECO:0007669"/>
    <property type="project" value="InterPro"/>
</dbReference>
<evidence type="ECO:0000313" key="3">
    <source>
        <dbReference type="Proteomes" id="UP000504604"/>
    </source>
</evidence>
<dbReference type="InterPro" id="IPR001878">
    <property type="entry name" value="Znf_CCHC"/>
</dbReference>
<evidence type="ECO:0000313" key="4">
    <source>
        <dbReference type="RefSeq" id="XP_011091910.1"/>
    </source>
</evidence>
<name>A0A6I9UCK6_SESIN</name>
<evidence type="ECO:0000256" key="1">
    <source>
        <dbReference type="PROSITE-ProRule" id="PRU00047"/>
    </source>
</evidence>
<protein>
    <submittedName>
        <fullName evidence="4">Uncharacterized protein LOC105172236</fullName>
    </submittedName>
</protein>
<dbReference type="PROSITE" id="PS50158">
    <property type="entry name" value="ZF_CCHC"/>
    <property type="match status" value="1"/>
</dbReference>
<dbReference type="InterPro" id="IPR029472">
    <property type="entry name" value="Copia-like_N"/>
</dbReference>
<dbReference type="InParanoid" id="A0A6I9UCK6"/>
<dbReference type="KEGG" id="sind:105172236"/>
<gene>
    <name evidence="4" type="primary">LOC105172236</name>
</gene>
<dbReference type="AlphaFoldDB" id="A0A6I9UCK6"/>
<keyword evidence="1" id="KW-0863">Zinc-finger</keyword>
<proteinExistence type="predicted"/>
<dbReference type="GO" id="GO:0008270">
    <property type="term" value="F:zinc ion binding"/>
    <property type="evidence" value="ECO:0007669"/>
    <property type="project" value="UniProtKB-KW"/>
</dbReference>
<evidence type="ECO:0000259" key="2">
    <source>
        <dbReference type="PROSITE" id="PS50158"/>
    </source>
</evidence>
<keyword evidence="3" id="KW-1185">Reference proteome</keyword>
<sequence length="324" mass="37171">MAEDTNALKVQPSDNPGLVLVTTLLDGTNFLSWSRSIKLGLRTKMKLSFISADIKKPEENTKEMEQWDRTDSMVTSWILNSISREIVESFMYTNSARELWVELENRFEQSNGPLEYRLKKELGALTQGSLTLSNYFGKLKKLWDELACITYTPKCTCGAAKETSEIEEHDQTIQFLMGLNDVYDHVRNHILIMEPIPAAYKKPEFQKSLQKNRNLQDKRQLICKECGKSGHLKEACFEIHGYPEWYKALMEQRKWNASTTNKAVATIEMKGTGNNAVDEQTIARMFRNVFHKFLGGLKPQTSHLKDEDRYDFSGITSHLGNQAI</sequence>
<reference evidence="4" key="1">
    <citation type="submission" date="2025-08" db="UniProtKB">
        <authorList>
            <consortium name="RefSeq"/>
        </authorList>
    </citation>
    <scope>IDENTIFICATION</scope>
</reference>
<dbReference type="PANTHER" id="PTHR37610">
    <property type="entry name" value="CCHC-TYPE DOMAIN-CONTAINING PROTEIN"/>
    <property type="match status" value="1"/>
</dbReference>